<comment type="caution">
    <text evidence="2">The sequence shown here is derived from an EMBL/GenBank/DDBJ whole genome shotgun (WGS) entry which is preliminary data.</text>
</comment>
<evidence type="ECO:0000313" key="2">
    <source>
        <dbReference type="EMBL" id="OXA40171.1"/>
    </source>
</evidence>
<reference evidence="2 3" key="1">
    <citation type="submission" date="2015-12" db="EMBL/GenBank/DDBJ databases">
        <title>The genome of Folsomia candida.</title>
        <authorList>
            <person name="Faddeeva A."/>
            <person name="Derks M.F."/>
            <person name="Anvar Y."/>
            <person name="Smit S."/>
            <person name="Van Straalen N."/>
            <person name="Roelofs D."/>
        </authorList>
    </citation>
    <scope>NUCLEOTIDE SEQUENCE [LARGE SCALE GENOMIC DNA]</scope>
    <source>
        <strain evidence="2 3">VU population</strain>
        <tissue evidence="2">Whole body</tissue>
    </source>
</reference>
<dbReference type="SUPFAM" id="SSF53474">
    <property type="entry name" value="alpha/beta-Hydrolases"/>
    <property type="match status" value="1"/>
</dbReference>
<keyword evidence="1" id="KW-0472">Membrane</keyword>
<keyword evidence="1" id="KW-1133">Transmembrane helix</keyword>
<dbReference type="EMBL" id="LNIX01000034">
    <property type="protein sequence ID" value="OXA40171.1"/>
    <property type="molecule type" value="Genomic_DNA"/>
</dbReference>
<name>A0A226D690_FOLCA</name>
<gene>
    <name evidence="2" type="ORF">Fcan01_25023</name>
</gene>
<keyword evidence="1" id="KW-0812">Transmembrane</keyword>
<keyword evidence="3" id="KW-1185">Reference proteome</keyword>
<evidence type="ECO:0000256" key="1">
    <source>
        <dbReference type="SAM" id="Phobius"/>
    </source>
</evidence>
<dbReference type="InterPro" id="IPR029058">
    <property type="entry name" value="AB_hydrolase_fold"/>
</dbReference>
<protein>
    <submittedName>
        <fullName evidence="2">Uncharacterized protein</fullName>
    </submittedName>
</protein>
<evidence type="ECO:0000313" key="3">
    <source>
        <dbReference type="Proteomes" id="UP000198287"/>
    </source>
</evidence>
<dbReference type="Proteomes" id="UP000198287">
    <property type="component" value="Unassembled WGS sequence"/>
</dbReference>
<sequence>MSKFSSVWVLIVIFMISWTNGIGYYSLKRLGEFNVNREFITMSGVSSGGTFAQQMFVAHSTLISGISVFSHTFYRCGPGNGILRDYDAACTTAGRRHFWSKTYSPKKAIKDIRTYFKKDQSLKILEVFKPFIADSSVIKTRIAKANLTLPNKGKELPACSAPPDKFGVSNCGFSGALESLQFMLGHDAVRSSKGNLSVLATSYGVDFSKLRKRTGSLSFFHKQFPAVKIISGVGTLLA</sequence>
<organism evidence="2 3">
    <name type="scientific">Folsomia candida</name>
    <name type="common">Springtail</name>
    <dbReference type="NCBI Taxonomy" id="158441"/>
    <lineage>
        <taxon>Eukaryota</taxon>
        <taxon>Metazoa</taxon>
        <taxon>Ecdysozoa</taxon>
        <taxon>Arthropoda</taxon>
        <taxon>Hexapoda</taxon>
        <taxon>Collembola</taxon>
        <taxon>Entomobryomorpha</taxon>
        <taxon>Isotomoidea</taxon>
        <taxon>Isotomidae</taxon>
        <taxon>Proisotominae</taxon>
        <taxon>Folsomia</taxon>
    </lineage>
</organism>
<accession>A0A226D690</accession>
<feature type="transmembrane region" description="Helical" evidence="1">
    <location>
        <begin position="6"/>
        <end position="27"/>
    </location>
</feature>
<proteinExistence type="predicted"/>
<dbReference type="AlphaFoldDB" id="A0A226D690"/>
<dbReference type="OrthoDB" id="10264969at2759"/>